<name>A0A9D4TWJ7_CHLVU</name>
<dbReference type="GO" id="GO:0016020">
    <property type="term" value="C:membrane"/>
    <property type="evidence" value="ECO:0007669"/>
    <property type="project" value="UniProtKB-SubCell"/>
</dbReference>
<feature type="domain" description="PIG-P" evidence="6">
    <location>
        <begin position="24"/>
        <end position="143"/>
    </location>
</feature>
<evidence type="ECO:0000256" key="4">
    <source>
        <dbReference type="ARBA" id="ARBA00023136"/>
    </source>
</evidence>
<comment type="caution">
    <text evidence="7">The sequence shown here is derived from an EMBL/GenBank/DDBJ whole genome shotgun (WGS) entry which is preliminary data.</text>
</comment>
<dbReference type="InterPro" id="IPR052263">
    <property type="entry name" value="GPI_Anchor_Biosynth"/>
</dbReference>
<evidence type="ECO:0000256" key="1">
    <source>
        <dbReference type="ARBA" id="ARBA00004141"/>
    </source>
</evidence>
<dbReference type="GO" id="GO:0005783">
    <property type="term" value="C:endoplasmic reticulum"/>
    <property type="evidence" value="ECO:0007669"/>
    <property type="project" value="TreeGrafter"/>
</dbReference>
<feature type="transmembrane region" description="Helical" evidence="5">
    <location>
        <begin position="27"/>
        <end position="46"/>
    </location>
</feature>
<evidence type="ECO:0000313" key="8">
    <source>
        <dbReference type="Proteomes" id="UP001055712"/>
    </source>
</evidence>
<proteinExistence type="predicted"/>
<comment type="subcellular location">
    <subcellularLocation>
        <location evidence="1">Membrane</location>
        <topology evidence="1">Multi-pass membrane protein</topology>
    </subcellularLocation>
</comment>
<keyword evidence="4 5" id="KW-0472">Membrane</keyword>
<accession>A0A9D4TWJ7</accession>
<reference evidence="7" key="1">
    <citation type="journal article" date="2019" name="Plant J.">
        <title>Chlorella vulgaris genome assembly and annotation reveals the molecular basis for metabolic acclimation to high light conditions.</title>
        <authorList>
            <person name="Cecchin M."/>
            <person name="Marcolungo L."/>
            <person name="Rossato M."/>
            <person name="Girolomoni L."/>
            <person name="Cosentino E."/>
            <person name="Cuine S."/>
            <person name="Li-Beisson Y."/>
            <person name="Delledonne M."/>
            <person name="Ballottari M."/>
        </authorList>
    </citation>
    <scope>NUCLEOTIDE SEQUENCE</scope>
    <source>
        <strain evidence="7">211/11P</strain>
    </source>
</reference>
<feature type="transmembrane region" description="Helical" evidence="5">
    <location>
        <begin position="67"/>
        <end position="86"/>
    </location>
</feature>
<keyword evidence="2 5" id="KW-0812">Transmembrane</keyword>
<dbReference type="GO" id="GO:0006506">
    <property type="term" value="P:GPI anchor biosynthetic process"/>
    <property type="evidence" value="ECO:0007669"/>
    <property type="project" value="TreeGrafter"/>
</dbReference>
<dbReference type="AlphaFoldDB" id="A0A9D4TWJ7"/>
<keyword evidence="3 5" id="KW-1133">Transmembrane helix</keyword>
<evidence type="ECO:0000313" key="7">
    <source>
        <dbReference type="EMBL" id="KAI3435817.1"/>
    </source>
</evidence>
<dbReference type="PANTHER" id="PTHR46346:SF1">
    <property type="entry name" value="PHOSPHATIDYLINOSITOL N-ACETYLGLUCOSAMINYLTRANSFERASE SUBUNIT P"/>
    <property type="match status" value="1"/>
</dbReference>
<evidence type="ECO:0000256" key="3">
    <source>
        <dbReference type="ARBA" id="ARBA00022989"/>
    </source>
</evidence>
<dbReference type="Proteomes" id="UP001055712">
    <property type="component" value="Unassembled WGS sequence"/>
</dbReference>
<sequence>MRQVHGRGGFASNGSPGPSNGVGTAEVYGFVGWIASSVAYVIYMLWAYIPASVLEAHGVTYYPSKHWAVAVPAWVCVTVVFVYWLYNGLCMAAVPAPSAGASHSDWASRCKEEAGMASYFSDASSSIPPLVDIPQELVSSILYGDLTPQEAEEQYDRVCRKKGAVE</sequence>
<dbReference type="PANTHER" id="PTHR46346">
    <property type="entry name" value="PHOSPHATIDYLINOSITOL N-ACETYLGLUCOSAMINYLTRANSFERASE SUBUNIT P"/>
    <property type="match status" value="1"/>
</dbReference>
<gene>
    <name evidence="7" type="ORF">D9Q98_001875</name>
</gene>
<evidence type="ECO:0000259" key="6">
    <source>
        <dbReference type="Pfam" id="PF08510"/>
    </source>
</evidence>
<protein>
    <recommendedName>
        <fullName evidence="6">PIG-P domain-containing protein</fullName>
    </recommendedName>
</protein>
<organism evidence="7 8">
    <name type="scientific">Chlorella vulgaris</name>
    <name type="common">Green alga</name>
    <dbReference type="NCBI Taxonomy" id="3077"/>
    <lineage>
        <taxon>Eukaryota</taxon>
        <taxon>Viridiplantae</taxon>
        <taxon>Chlorophyta</taxon>
        <taxon>core chlorophytes</taxon>
        <taxon>Trebouxiophyceae</taxon>
        <taxon>Chlorellales</taxon>
        <taxon>Chlorellaceae</taxon>
        <taxon>Chlorella clade</taxon>
        <taxon>Chlorella</taxon>
    </lineage>
</organism>
<keyword evidence="8" id="KW-1185">Reference proteome</keyword>
<dbReference type="Pfam" id="PF08510">
    <property type="entry name" value="PIG-P"/>
    <property type="match status" value="1"/>
</dbReference>
<reference evidence="7" key="2">
    <citation type="submission" date="2020-11" db="EMBL/GenBank/DDBJ databases">
        <authorList>
            <person name="Cecchin M."/>
            <person name="Marcolungo L."/>
            <person name="Rossato M."/>
            <person name="Girolomoni L."/>
            <person name="Cosentino E."/>
            <person name="Cuine S."/>
            <person name="Li-Beisson Y."/>
            <person name="Delledonne M."/>
            <person name="Ballottari M."/>
        </authorList>
    </citation>
    <scope>NUCLEOTIDE SEQUENCE</scope>
    <source>
        <strain evidence="7">211/11P</strain>
        <tissue evidence="7">Whole cell</tissue>
    </source>
</reference>
<dbReference type="InterPro" id="IPR013717">
    <property type="entry name" value="PIG-P"/>
</dbReference>
<evidence type="ECO:0000256" key="2">
    <source>
        <dbReference type="ARBA" id="ARBA00022692"/>
    </source>
</evidence>
<evidence type="ECO:0000256" key="5">
    <source>
        <dbReference type="SAM" id="Phobius"/>
    </source>
</evidence>
<dbReference type="OrthoDB" id="690928at2759"/>
<dbReference type="EMBL" id="SIDB01000002">
    <property type="protein sequence ID" value="KAI3435817.1"/>
    <property type="molecule type" value="Genomic_DNA"/>
</dbReference>